<evidence type="ECO:0000256" key="1">
    <source>
        <dbReference type="ARBA" id="ARBA00000085"/>
    </source>
</evidence>
<dbReference type="RefSeq" id="WP_113954389.1">
    <property type="nucleotide sequence ID" value="NZ_QNRT01000002.1"/>
</dbReference>
<dbReference type="InterPro" id="IPR003594">
    <property type="entry name" value="HATPase_dom"/>
</dbReference>
<dbReference type="EMBL" id="QNRT01000002">
    <property type="protein sequence ID" value="RBP51635.1"/>
    <property type="molecule type" value="Genomic_DNA"/>
</dbReference>
<accession>A0A395JMI5</accession>
<protein>
    <recommendedName>
        <fullName evidence="2">histidine kinase</fullName>
        <ecNumber evidence="2">2.7.13.3</ecNumber>
    </recommendedName>
</protein>
<dbReference type="PANTHER" id="PTHR43395">
    <property type="entry name" value="SENSOR HISTIDINE KINASE CHEA"/>
    <property type="match status" value="1"/>
</dbReference>
<reference evidence="5 6" key="1">
    <citation type="submission" date="2018-06" db="EMBL/GenBank/DDBJ databases">
        <title>Genomic Encyclopedia of Type Strains, Phase IV (KMG-IV): sequencing the most valuable type-strain genomes for metagenomic binning, comparative biology and taxonomic classification.</title>
        <authorList>
            <person name="Goeker M."/>
        </authorList>
    </citation>
    <scope>NUCLEOTIDE SEQUENCE [LARGE SCALE GENOMIC DNA]</scope>
    <source>
        <strain evidence="5 6">DSM 24032</strain>
    </source>
</reference>
<keyword evidence="5" id="KW-0418">Kinase</keyword>
<feature type="transmembrane region" description="Helical" evidence="3">
    <location>
        <begin position="12"/>
        <end position="33"/>
    </location>
</feature>
<comment type="caution">
    <text evidence="5">The sequence shown here is derived from an EMBL/GenBank/DDBJ whole genome shotgun (WGS) entry which is preliminary data.</text>
</comment>
<keyword evidence="6" id="KW-1185">Reference proteome</keyword>
<evidence type="ECO:0000256" key="3">
    <source>
        <dbReference type="SAM" id="Phobius"/>
    </source>
</evidence>
<dbReference type="Pfam" id="PF02518">
    <property type="entry name" value="HATPase_c"/>
    <property type="match status" value="1"/>
</dbReference>
<evidence type="ECO:0000256" key="2">
    <source>
        <dbReference type="ARBA" id="ARBA00012438"/>
    </source>
</evidence>
<dbReference type="PANTHER" id="PTHR43395:SF1">
    <property type="entry name" value="CHEMOTAXIS PROTEIN CHEA"/>
    <property type="match status" value="1"/>
</dbReference>
<comment type="catalytic activity">
    <reaction evidence="1">
        <text>ATP + protein L-histidine = ADP + protein N-phospho-L-histidine.</text>
        <dbReference type="EC" id="2.7.13.3"/>
    </reaction>
</comment>
<dbReference type="PRINTS" id="PR00344">
    <property type="entry name" value="BCTRLSENSOR"/>
</dbReference>
<dbReference type="InParanoid" id="A0A395JMI5"/>
<dbReference type="GO" id="GO:0004673">
    <property type="term" value="F:protein histidine kinase activity"/>
    <property type="evidence" value="ECO:0007669"/>
    <property type="project" value="UniProtKB-EC"/>
</dbReference>
<dbReference type="InterPro" id="IPR036890">
    <property type="entry name" value="HATPase_C_sf"/>
</dbReference>
<sequence length="660" mass="71033">MHAIPTQSRPNLMLASGVLALILVGSILIHLVMLSPGVLRAQAISSVAMQQMSNLTTSPEDISTAQALSAKQSLRQFAEALVNGGELDGVDGLSLSISAVPDEGLAAMSKQLLQALESNDSRPIRETLNQVLVSQQQAIQQLEFGRTITWLATIGLLIALGVWLVSSIRQRLRRTEALLAGSLSQSKTILGSTKDGLFIIKPNFQVGSVQSTSTAELFGISTPIVGDFFEFLQQRVSSDDLLEIKNYIVGKLNSVQDGGSRVGQSKLRDIAITSENESGYIDTRYLSFEFTGNEANPRAGLLVSVSDVTREVELQQQLQDLDRLNEERFQLLIRSSLSETPEITAFFHATYRNLELINTSLRDRAQQHDDNAQKLQDILSIALEIKADAAQVGISLIETSAHQLELSVLALLEQPVLGSQQVLTLASPLKRIIGELDSLEVLTRKFNAHDPGRRTDLSVVEEGGSAKGAHSFGRALATKLGKKVTVNLVGFDLAMIRPEARDAVEATLNELVENAVAHSIELPDVRHSAGKPMVGSITIRMEPQETDQVRFYVQDDGAGFNFSAIRSAAIAREIVDADVCQKLSKNELVRLIFISGFSTGTGSAGEVGGGLGLEKVKMALSELGGKISVGSADGVTAQFAVSLPKSTLLNSHDQPSLING</sequence>
<evidence type="ECO:0000313" key="5">
    <source>
        <dbReference type="EMBL" id="RBP51635.1"/>
    </source>
</evidence>
<keyword evidence="3" id="KW-0812">Transmembrane</keyword>
<dbReference type="InterPro" id="IPR004358">
    <property type="entry name" value="Sig_transdc_His_kin-like_C"/>
</dbReference>
<feature type="domain" description="Histidine kinase/HSP90-like ATPase" evidence="4">
    <location>
        <begin position="503"/>
        <end position="647"/>
    </location>
</feature>
<gene>
    <name evidence="5" type="ORF">DFR28_1021067</name>
</gene>
<organism evidence="5 6">
    <name type="scientific">Arenicella xantha</name>
    <dbReference type="NCBI Taxonomy" id="644221"/>
    <lineage>
        <taxon>Bacteria</taxon>
        <taxon>Pseudomonadati</taxon>
        <taxon>Pseudomonadota</taxon>
        <taxon>Gammaproteobacteria</taxon>
        <taxon>Arenicellales</taxon>
        <taxon>Arenicellaceae</taxon>
        <taxon>Arenicella</taxon>
    </lineage>
</organism>
<name>A0A395JMI5_9GAMM</name>
<dbReference type="Proteomes" id="UP000253083">
    <property type="component" value="Unassembled WGS sequence"/>
</dbReference>
<dbReference type="SUPFAM" id="SSF55874">
    <property type="entry name" value="ATPase domain of HSP90 chaperone/DNA topoisomerase II/histidine kinase"/>
    <property type="match status" value="1"/>
</dbReference>
<proteinExistence type="predicted"/>
<dbReference type="EC" id="2.7.13.3" evidence="2"/>
<dbReference type="Gene3D" id="3.30.565.10">
    <property type="entry name" value="Histidine kinase-like ATPase, C-terminal domain"/>
    <property type="match status" value="1"/>
</dbReference>
<dbReference type="OrthoDB" id="9803176at2"/>
<dbReference type="AlphaFoldDB" id="A0A395JMI5"/>
<keyword evidence="3" id="KW-0472">Membrane</keyword>
<evidence type="ECO:0000313" key="6">
    <source>
        <dbReference type="Proteomes" id="UP000253083"/>
    </source>
</evidence>
<keyword evidence="3" id="KW-1133">Transmembrane helix</keyword>
<dbReference type="SMART" id="SM00387">
    <property type="entry name" value="HATPase_c"/>
    <property type="match status" value="1"/>
</dbReference>
<keyword evidence="5" id="KW-0808">Transferase</keyword>
<dbReference type="InterPro" id="IPR051315">
    <property type="entry name" value="Bact_Chemotaxis_CheA"/>
</dbReference>
<evidence type="ECO:0000259" key="4">
    <source>
        <dbReference type="SMART" id="SM00387"/>
    </source>
</evidence>